<evidence type="ECO:0000256" key="6">
    <source>
        <dbReference type="ARBA" id="ARBA00025162"/>
    </source>
</evidence>
<evidence type="ECO:0000313" key="8">
    <source>
        <dbReference type="EMBL" id="CAF0875192.1"/>
    </source>
</evidence>
<dbReference type="InterPro" id="IPR000795">
    <property type="entry name" value="T_Tr_GTP-bd_dom"/>
</dbReference>
<protein>
    <recommendedName>
        <fullName evidence="7">Tr-type G domain-containing protein</fullName>
    </recommendedName>
</protein>
<dbReference type="EMBL" id="CAJNOC010001567">
    <property type="protein sequence ID" value="CAF0875192.1"/>
    <property type="molecule type" value="Genomic_DNA"/>
</dbReference>
<dbReference type="Gene3D" id="2.40.30.10">
    <property type="entry name" value="Translation factors"/>
    <property type="match status" value="2"/>
</dbReference>
<dbReference type="InterPro" id="IPR015760">
    <property type="entry name" value="TIF_IF2"/>
</dbReference>
<keyword evidence="4" id="KW-0648">Protein biosynthesis</keyword>
<dbReference type="NCBIfam" id="TIGR00231">
    <property type="entry name" value="small_GTP"/>
    <property type="match status" value="1"/>
</dbReference>
<comment type="function">
    <text evidence="6">One of the essential components for the initiation of protein synthesis. Protects formylmethionyl-tRNA from spontaneous hydrolysis and promotes its binding to the 30S ribosomal subunits. Also involved in the hydrolysis of GTP during the formation of the 70S ribosomal complex.</text>
</comment>
<dbReference type="PANTHER" id="PTHR43381">
    <property type="entry name" value="TRANSLATION INITIATION FACTOR IF-2-RELATED"/>
    <property type="match status" value="1"/>
</dbReference>
<dbReference type="CDD" id="cd01887">
    <property type="entry name" value="IF2_eIF5B"/>
    <property type="match status" value="1"/>
</dbReference>
<dbReference type="SUPFAM" id="SSF50447">
    <property type="entry name" value="Translation proteins"/>
    <property type="match status" value="2"/>
</dbReference>
<proteinExistence type="inferred from homology"/>
<dbReference type="InterPro" id="IPR036925">
    <property type="entry name" value="TIF_IF2_dom3_sf"/>
</dbReference>
<evidence type="ECO:0000259" key="7">
    <source>
        <dbReference type="PROSITE" id="PS51722"/>
    </source>
</evidence>
<dbReference type="FunFam" id="2.40.30.10:FF:000008">
    <property type="entry name" value="Translation initiation factor IF-2"/>
    <property type="match status" value="1"/>
</dbReference>
<dbReference type="InterPro" id="IPR023115">
    <property type="entry name" value="TIF_IF2_dom3"/>
</dbReference>
<dbReference type="GO" id="GO:0005525">
    <property type="term" value="F:GTP binding"/>
    <property type="evidence" value="ECO:0007669"/>
    <property type="project" value="UniProtKB-KW"/>
</dbReference>
<gene>
    <name evidence="8" type="ORF">OXX778_LOCUS10135</name>
</gene>
<dbReference type="GO" id="GO:0003924">
    <property type="term" value="F:GTPase activity"/>
    <property type="evidence" value="ECO:0007669"/>
    <property type="project" value="InterPro"/>
</dbReference>
<dbReference type="CDD" id="cd03702">
    <property type="entry name" value="IF2_mtIF2_II"/>
    <property type="match status" value="1"/>
</dbReference>
<dbReference type="FunFam" id="3.40.50.300:FF:000019">
    <property type="entry name" value="Translation initiation factor IF-2"/>
    <property type="match status" value="1"/>
</dbReference>
<comment type="similarity">
    <text evidence="1">Belongs to the TRAFAC class translation factor GTPase superfamily. Classic translation factor GTPase family. IF-2 subfamily.</text>
</comment>
<dbReference type="SUPFAM" id="SSF52156">
    <property type="entry name" value="Initiation factor IF2/eIF5b, domain 3"/>
    <property type="match status" value="1"/>
</dbReference>
<dbReference type="OrthoDB" id="361630at2759"/>
<dbReference type="InterPro" id="IPR005225">
    <property type="entry name" value="Small_GTP-bd"/>
</dbReference>
<dbReference type="GO" id="GO:0003743">
    <property type="term" value="F:translation initiation factor activity"/>
    <property type="evidence" value="ECO:0007669"/>
    <property type="project" value="UniProtKB-KW"/>
</dbReference>
<dbReference type="SUPFAM" id="SSF52540">
    <property type="entry name" value="P-loop containing nucleoside triphosphate hydrolases"/>
    <property type="match status" value="1"/>
</dbReference>
<dbReference type="Proteomes" id="UP000663879">
    <property type="component" value="Unassembled WGS sequence"/>
</dbReference>
<dbReference type="Pfam" id="PF22042">
    <property type="entry name" value="EF-G_D2"/>
    <property type="match status" value="1"/>
</dbReference>
<accession>A0A813XYU8</accession>
<keyword evidence="9" id="KW-1185">Reference proteome</keyword>
<keyword evidence="2" id="KW-0396">Initiation factor</keyword>
<dbReference type="FunFam" id="3.40.50.10050:FF:000001">
    <property type="entry name" value="Translation initiation factor IF-2"/>
    <property type="match status" value="1"/>
</dbReference>
<dbReference type="InterPro" id="IPR027417">
    <property type="entry name" value="P-loop_NTPase"/>
</dbReference>
<feature type="domain" description="Tr-type G" evidence="7">
    <location>
        <begin position="148"/>
        <end position="318"/>
    </location>
</feature>
<dbReference type="PANTHER" id="PTHR43381:SF20">
    <property type="entry name" value="TRANSLATION INITIATION FACTOR IF-2, MITOCHONDRIAL"/>
    <property type="match status" value="1"/>
</dbReference>
<name>A0A813XYU8_9BILA</name>
<evidence type="ECO:0000256" key="1">
    <source>
        <dbReference type="ARBA" id="ARBA00007733"/>
    </source>
</evidence>
<organism evidence="8 9">
    <name type="scientific">Brachionus calyciflorus</name>
    <dbReference type="NCBI Taxonomy" id="104777"/>
    <lineage>
        <taxon>Eukaryota</taxon>
        <taxon>Metazoa</taxon>
        <taxon>Spiralia</taxon>
        <taxon>Gnathifera</taxon>
        <taxon>Rotifera</taxon>
        <taxon>Eurotatoria</taxon>
        <taxon>Monogononta</taxon>
        <taxon>Pseudotrocha</taxon>
        <taxon>Ploima</taxon>
        <taxon>Brachionidae</taxon>
        <taxon>Brachionus</taxon>
    </lineage>
</organism>
<dbReference type="InterPro" id="IPR044145">
    <property type="entry name" value="IF2_II"/>
</dbReference>
<dbReference type="InterPro" id="IPR053905">
    <property type="entry name" value="EF-G-like_DII"/>
</dbReference>
<dbReference type="Pfam" id="PF00009">
    <property type="entry name" value="GTP_EFTU"/>
    <property type="match status" value="1"/>
</dbReference>
<comment type="caution">
    <text evidence="8">The sequence shown here is derived from an EMBL/GenBank/DDBJ whole genome shotgun (WGS) entry which is preliminary data.</text>
</comment>
<dbReference type="InterPro" id="IPR009000">
    <property type="entry name" value="Transl_B-barrel_sf"/>
</dbReference>
<evidence type="ECO:0000256" key="4">
    <source>
        <dbReference type="ARBA" id="ARBA00022917"/>
    </source>
</evidence>
<evidence type="ECO:0000256" key="3">
    <source>
        <dbReference type="ARBA" id="ARBA00022741"/>
    </source>
</evidence>
<dbReference type="Pfam" id="PF11987">
    <property type="entry name" value="IF-2"/>
    <property type="match status" value="1"/>
</dbReference>
<dbReference type="GO" id="GO:0005737">
    <property type="term" value="C:cytoplasm"/>
    <property type="evidence" value="ECO:0007669"/>
    <property type="project" value="TreeGrafter"/>
</dbReference>
<dbReference type="PROSITE" id="PS51722">
    <property type="entry name" value="G_TR_2"/>
    <property type="match status" value="1"/>
</dbReference>
<evidence type="ECO:0000256" key="5">
    <source>
        <dbReference type="ARBA" id="ARBA00023134"/>
    </source>
</evidence>
<dbReference type="Gene3D" id="3.40.50.300">
    <property type="entry name" value="P-loop containing nucleotide triphosphate hydrolases"/>
    <property type="match status" value="1"/>
</dbReference>
<evidence type="ECO:0000313" key="9">
    <source>
        <dbReference type="Proteomes" id="UP000663879"/>
    </source>
</evidence>
<evidence type="ECO:0000256" key="2">
    <source>
        <dbReference type="ARBA" id="ARBA00022540"/>
    </source>
</evidence>
<sequence length="699" mass="79230">MNQLFSRSFTNLIKSSILSKSIHLSCQTMGAQEKQARSAIKKYSKKSQLKPILIRSQMTVKELADAMDRPTQHVFDCLEQINFAIRSKRDSYIINKLDVITKIVQLSGFRYQMGGPQEIDFEKLELELDAKDDSRSKRPKPQATHLIRRPPVVTIMGHVDHGKTTLLDSLRGSHIVETEFGGITQHIGAFNVKDKNRMITFLDTPGHAAFSMMRSRGAKCTDIVVLVIAAEDGVMAQTVESINHAKSTGCPIIVAINKIDKVNEAQINRVKQELLKYELIPEEMGGEVQIVPISALKKTNLDVLKEEIWTQAEIMELKGDPKGLVEGYIIESTQDLHKGKLATVLIQRGTLMKGDYLVAGKTWCKVKYIYDENSQNLQKASLSQAVQIMGWKDLPHSGDEVLQVDTEHRAKEICDLRHKKEMLVKQKQDLEIIKKKRAEHDEFYHTELKKKHLSGIRYSISKMEPDSKSDSHVNPSGQIEVENNSIKKLHVIVKADVDGSLEAILKVLETYDAMDKVALDLVHFEVGQVKKSDLEMADTFNALIYCFNIPVNHSVEKEDNKNIKHFNVIYKLFDDLKEQLNNLAPLVEQEELIGEADIIKVFDYSESNKKSIKIAGGKCVEGHLDRKLKFKLVRNGESIVENEICKSLKHLKQDVNTIKRNVEFGFAFENLSVEPKSGDKLVCYSTKMVRVPIQWNLGF</sequence>
<reference evidence="8" key="1">
    <citation type="submission" date="2021-02" db="EMBL/GenBank/DDBJ databases">
        <authorList>
            <person name="Nowell W R."/>
        </authorList>
    </citation>
    <scope>NUCLEOTIDE SEQUENCE</scope>
    <source>
        <strain evidence="8">Ploen Becks lab</strain>
    </source>
</reference>
<keyword evidence="5" id="KW-0342">GTP-binding</keyword>
<dbReference type="Gene3D" id="3.40.50.10050">
    <property type="entry name" value="Translation initiation factor IF- 2, domain 3"/>
    <property type="match status" value="1"/>
</dbReference>
<keyword evidence="3" id="KW-0547">Nucleotide-binding</keyword>
<dbReference type="AlphaFoldDB" id="A0A813XYU8"/>